<name>A0ABQ9UDF2_SAGOE</name>
<gene>
    <name evidence="2" type="ORF">P7K49_026226</name>
</gene>
<sequence length="223" mass="24388">MGNQHPGRDCCVCAYNEARCQLRRERAEGPLQGAVEGRARGTHASERGWLFHAGCRGGSGSTQGMTWCSGYLHDKDKVAPRQPPGFPALPRRADCPAGSVPRPPRRRAVTGEKRPLADARRAPGTPGGSSSQTAKPSSRRRQDRLRPWQRLTNHSDARAWLRLREAPLRTGRGDTAASFGARAEARCRPRSVPPWSRWSDPLRCRVFAGNLGPTAPVLGGVFL</sequence>
<evidence type="ECO:0000256" key="1">
    <source>
        <dbReference type="SAM" id="MobiDB-lite"/>
    </source>
</evidence>
<feature type="region of interest" description="Disordered" evidence="1">
    <location>
        <begin position="79"/>
        <end position="151"/>
    </location>
</feature>
<comment type="caution">
    <text evidence="2">The sequence shown here is derived from an EMBL/GenBank/DDBJ whole genome shotgun (WGS) entry which is preliminary data.</text>
</comment>
<organism evidence="2 3">
    <name type="scientific">Saguinus oedipus</name>
    <name type="common">Cotton-top tamarin</name>
    <name type="synonym">Oedipomidas oedipus</name>
    <dbReference type="NCBI Taxonomy" id="9490"/>
    <lineage>
        <taxon>Eukaryota</taxon>
        <taxon>Metazoa</taxon>
        <taxon>Chordata</taxon>
        <taxon>Craniata</taxon>
        <taxon>Vertebrata</taxon>
        <taxon>Euteleostomi</taxon>
        <taxon>Mammalia</taxon>
        <taxon>Eutheria</taxon>
        <taxon>Euarchontoglires</taxon>
        <taxon>Primates</taxon>
        <taxon>Haplorrhini</taxon>
        <taxon>Platyrrhini</taxon>
        <taxon>Cebidae</taxon>
        <taxon>Callitrichinae</taxon>
        <taxon>Saguinus</taxon>
    </lineage>
</organism>
<reference evidence="2 3" key="1">
    <citation type="submission" date="2023-05" db="EMBL/GenBank/DDBJ databases">
        <title>B98-5 Cell Line De Novo Hybrid Assembly: An Optical Mapping Approach.</title>
        <authorList>
            <person name="Kananen K."/>
            <person name="Auerbach J.A."/>
            <person name="Kautto E."/>
            <person name="Blachly J.S."/>
        </authorList>
    </citation>
    <scope>NUCLEOTIDE SEQUENCE [LARGE SCALE GENOMIC DNA]</scope>
    <source>
        <strain evidence="2">B95-8</strain>
        <tissue evidence="2">Cell line</tissue>
    </source>
</reference>
<keyword evidence="3" id="KW-1185">Reference proteome</keyword>
<dbReference type="EMBL" id="JASSZA010000013">
    <property type="protein sequence ID" value="KAK2094810.1"/>
    <property type="molecule type" value="Genomic_DNA"/>
</dbReference>
<protein>
    <submittedName>
        <fullName evidence="2">Uncharacterized protein</fullName>
    </submittedName>
</protein>
<evidence type="ECO:0000313" key="3">
    <source>
        <dbReference type="Proteomes" id="UP001266305"/>
    </source>
</evidence>
<feature type="compositionally biased region" description="Basic and acidic residues" evidence="1">
    <location>
        <begin position="109"/>
        <end position="121"/>
    </location>
</feature>
<accession>A0ABQ9UDF2</accession>
<dbReference type="Proteomes" id="UP001266305">
    <property type="component" value="Unassembled WGS sequence"/>
</dbReference>
<evidence type="ECO:0000313" key="2">
    <source>
        <dbReference type="EMBL" id="KAK2094810.1"/>
    </source>
</evidence>
<proteinExistence type="predicted"/>